<evidence type="ECO:0000313" key="1">
    <source>
        <dbReference type="EMBL" id="GHP00782.1"/>
    </source>
</evidence>
<proteinExistence type="predicted"/>
<dbReference type="EMBL" id="BNJK01000003">
    <property type="protein sequence ID" value="GHP00782.1"/>
    <property type="molecule type" value="Genomic_DNA"/>
</dbReference>
<evidence type="ECO:0000313" key="2">
    <source>
        <dbReference type="Proteomes" id="UP000597444"/>
    </source>
</evidence>
<protein>
    <submittedName>
        <fullName evidence="1">Uncharacterized protein</fullName>
    </submittedName>
</protein>
<comment type="caution">
    <text evidence="1">The sequence shown here is derived from an EMBL/GenBank/DDBJ whole genome shotgun (WGS) entry which is preliminary data.</text>
</comment>
<organism evidence="1 2">
    <name type="scientific">Reticulibacter mediterranei</name>
    <dbReference type="NCBI Taxonomy" id="2778369"/>
    <lineage>
        <taxon>Bacteria</taxon>
        <taxon>Bacillati</taxon>
        <taxon>Chloroflexota</taxon>
        <taxon>Ktedonobacteria</taxon>
        <taxon>Ktedonobacterales</taxon>
        <taxon>Reticulibacteraceae</taxon>
        <taxon>Reticulibacter</taxon>
    </lineage>
</organism>
<dbReference type="Proteomes" id="UP000597444">
    <property type="component" value="Unassembled WGS sequence"/>
</dbReference>
<dbReference type="RefSeq" id="WP_220211365.1">
    <property type="nucleotide sequence ID" value="NZ_BNJK01000003.1"/>
</dbReference>
<keyword evidence="2" id="KW-1185">Reference proteome</keyword>
<name>A0A8J3ITZ3_9CHLR</name>
<sequence length="253" mass="29282">MNGRLLYHKTKSATSRNGLVKTTVLRNEKEINAYSDDFSGNQDPYIWQKVFLHTYCHMGQMRDGFQCKPKGHPEVDRGDILFWITSDVRGNYTQLKCDLVFVVAEKQYWSLPNQINRHDSPANTDSEDAFKEHYAWVEQHKLSDKMVAQGFRRFTLKADPAQSFQPQDANGNLLDIRPLLKRLNVNLTALNKDLGPSEPGRFARPFLLEEQKARALYTMIRKSTFAPIQLTGDDFAQPDFERERKRGRKKSTP</sequence>
<gene>
    <name evidence="1" type="ORF">KSF_108290</name>
</gene>
<reference evidence="1" key="1">
    <citation type="submission" date="2020-10" db="EMBL/GenBank/DDBJ databases">
        <title>Taxonomic study of unclassified bacteria belonging to the class Ktedonobacteria.</title>
        <authorList>
            <person name="Yabe S."/>
            <person name="Wang C.M."/>
            <person name="Zheng Y."/>
            <person name="Sakai Y."/>
            <person name="Cavaletti L."/>
            <person name="Monciardini P."/>
            <person name="Donadio S."/>
        </authorList>
    </citation>
    <scope>NUCLEOTIDE SEQUENCE</scope>
    <source>
        <strain evidence="1">ID150040</strain>
    </source>
</reference>
<dbReference type="AlphaFoldDB" id="A0A8J3ITZ3"/>
<accession>A0A8J3ITZ3</accession>